<dbReference type="PANTHER" id="PTHR48046:SF6">
    <property type="entry name" value="GLYCOSYLTRANSFERASE"/>
    <property type="match status" value="1"/>
</dbReference>
<dbReference type="CDD" id="cd03784">
    <property type="entry name" value="GT1_Gtf-like"/>
    <property type="match status" value="1"/>
</dbReference>
<evidence type="ECO:0000256" key="4">
    <source>
        <dbReference type="RuleBase" id="RU003718"/>
    </source>
</evidence>
<evidence type="ECO:0000256" key="1">
    <source>
        <dbReference type="ARBA" id="ARBA00009995"/>
    </source>
</evidence>
<evidence type="ECO:0000313" key="6">
    <source>
        <dbReference type="EMBL" id="KAG6503009.1"/>
    </source>
</evidence>
<gene>
    <name evidence="6" type="ORF">ZIOFF_035298</name>
</gene>
<dbReference type="FunFam" id="3.40.50.2000:FF:000051">
    <property type="entry name" value="Glycosyltransferase"/>
    <property type="match status" value="1"/>
</dbReference>
<proteinExistence type="inferred from homology"/>
<reference evidence="6 7" key="1">
    <citation type="submission" date="2020-08" db="EMBL/GenBank/DDBJ databases">
        <title>Plant Genome Project.</title>
        <authorList>
            <person name="Zhang R.-G."/>
        </authorList>
    </citation>
    <scope>NUCLEOTIDE SEQUENCE [LARGE SCALE GENOMIC DNA]</scope>
    <source>
        <tissue evidence="6">Rhizome</tissue>
    </source>
</reference>
<evidence type="ECO:0000256" key="3">
    <source>
        <dbReference type="ARBA" id="ARBA00022679"/>
    </source>
</evidence>
<evidence type="ECO:0000313" key="7">
    <source>
        <dbReference type="Proteomes" id="UP000734854"/>
    </source>
</evidence>
<dbReference type="AlphaFoldDB" id="A0A8J5GEG2"/>
<evidence type="ECO:0000256" key="5">
    <source>
        <dbReference type="RuleBase" id="RU362057"/>
    </source>
</evidence>
<dbReference type="EMBL" id="JACMSC010000010">
    <property type="protein sequence ID" value="KAG6503009.1"/>
    <property type="molecule type" value="Genomic_DNA"/>
</dbReference>
<dbReference type="Pfam" id="PF00201">
    <property type="entry name" value="UDPGT"/>
    <property type="match status" value="1"/>
</dbReference>
<dbReference type="OrthoDB" id="5835829at2759"/>
<keyword evidence="7" id="KW-1185">Reference proteome</keyword>
<keyword evidence="3 4" id="KW-0808">Transferase</keyword>
<evidence type="ECO:0000256" key="2">
    <source>
        <dbReference type="ARBA" id="ARBA00022676"/>
    </source>
</evidence>
<keyword evidence="2 4" id="KW-0328">Glycosyltransferase</keyword>
<dbReference type="PROSITE" id="PS00375">
    <property type="entry name" value="UDPGT"/>
    <property type="match status" value="1"/>
</dbReference>
<dbReference type="GO" id="GO:0008194">
    <property type="term" value="F:UDP-glycosyltransferase activity"/>
    <property type="evidence" value="ECO:0007669"/>
    <property type="project" value="InterPro"/>
</dbReference>
<dbReference type="InterPro" id="IPR035595">
    <property type="entry name" value="UDP_glycos_trans_CS"/>
</dbReference>
<comment type="caution">
    <text evidence="6">The sequence shown here is derived from an EMBL/GenBank/DDBJ whole genome shotgun (WGS) entry which is preliminary data.</text>
</comment>
<protein>
    <recommendedName>
        <fullName evidence="5">Glycosyltransferase</fullName>
        <ecNumber evidence="5">2.4.1.-</ecNumber>
    </recommendedName>
</protein>
<comment type="similarity">
    <text evidence="1 4">Belongs to the UDP-glycosyltransferase family.</text>
</comment>
<organism evidence="6 7">
    <name type="scientific">Zingiber officinale</name>
    <name type="common">Ginger</name>
    <name type="synonym">Amomum zingiber</name>
    <dbReference type="NCBI Taxonomy" id="94328"/>
    <lineage>
        <taxon>Eukaryota</taxon>
        <taxon>Viridiplantae</taxon>
        <taxon>Streptophyta</taxon>
        <taxon>Embryophyta</taxon>
        <taxon>Tracheophyta</taxon>
        <taxon>Spermatophyta</taxon>
        <taxon>Magnoliopsida</taxon>
        <taxon>Liliopsida</taxon>
        <taxon>Zingiberales</taxon>
        <taxon>Zingiberaceae</taxon>
        <taxon>Zingiber</taxon>
    </lineage>
</organism>
<dbReference type="EC" id="2.4.1.-" evidence="5"/>
<dbReference type="PANTHER" id="PTHR48046">
    <property type="entry name" value="UDP-GLYCOSYLTRANSFERASE 72E1"/>
    <property type="match status" value="1"/>
</dbReference>
<dbReference type="Proteomes" id="UP000734854">
    <property type="component" value="Unassembled WGS sequence"/>
</dbReference>
<sequence length="475" mass="51228">MEAKGFDKSDSGADAPHVVLLATPGAGHLIPLAEFAKLLVDRHGFSVTIITYTVFASKAQDALLSSLAPSVASLVLPAVPFDDLPPDARIETIISVVAVRSVPTLRAELSRLQASFNVVALVGDLFATEAIAVARDLGVPPYLFFPSNLLTLSLILHLPELDASVACEYRDLPEPLRLPGCVPIPGPELLHPIQDRSNEVYKWILRHGRRYRDAEGIIGNTFEAFEPDAAKVLKQGQPPLYLVGPLTQSRPAGAEEDAECLRWLDKQPVGSVLFVSFGSGGTLTTAQLAELALGLEMSGQRFLWVVRSPSDGGNASANYFTTQSKTDPFPFLPAGFVERTREVGLLIPSWAPQVSVLGHAATGGFLSHCGWNSTLESVKAGVPIIAWPLFAEQRQNAVMLAEGAKIALRLRAAEDGLVPREEVARVVKELMEGQEGKSARQRVSELQEAALRCLEEGGAALEALDEVVNRWKSRN</sequence>
<accession>A0A8J5GEG2</accession>
<dbReference type="InterPro" id="IPR002213">
    <property type="entry name" value="UDP_glucos_trans"/>
</dbReference>
<name>A0A8J5GEG2_ZINOF</name>
<dbReference type="FunFam" id="3.40.50.2000:FF:000054">
    <property type="entry name" value="Glycosyltransferase"/>
    <property type="match status" value="1"/>
</dbReference>